<proteinExistence type="predicted"/>
<dbReference type="OrthoDB" id="4182488at2759"/>
<sequence>MVEDGLSEHGLWKSSIRKLACKIQNEPRMGHYFTNIYAPRIGPMGETTLTIIEIFLRQTLGSADRADWKHAVQVYGNVCKELGIGKEVSDKVIRSLRGVNVDKWRRAACLQLLMS</sequence>
<evidence type="ECO:0000313" key="1">
    <source>
        <dbReference type="EMBL" id="QSS64245.1"/>
    </source>
</evidence>
<dbReference type="EMBL" id="CP069114">
    <property type="protein sequence ID" value="QSS64245.1"/>
    <property type="molecule type" value="Genomic_DNA"/>
</dbReference>
<name>A0A8A1MEC4_AJECA</name>
<evidence type="ECO:0000313" key="2">
    <source>
        <dbReference type="Proteomes" id="UP000663671"/>
    </source>
</evidence>
<dbReference type="Proteomes" id="UP000663671">
    <property type="component" value="Chromosome 1"/>
</dbReference>
<dbReference type="VEuPathDB" id="FungiDB:I7I51_01310"/>
<organism evidence="1 2">
    <name type="scientific">Ajellomyces capsulatus</name>
    <name type="common">Darling's disease fungus</name>
    <name type="synonym">Histoplasma capsulatum</name>
    <dbReference type="NCBI Taxonomy" id="5037"/>
    <lineage>
        <taxon>Eukaryota</taxon>
        <taxon>Fungi</taxon>
        <taxon>Dikarya</taxon>
        <taxon>Ascomycota</taxon>
        <taxon>Pezizomycotina</taxon>
        <taxon>Eurotiomycetes</taxon>
        <taxon>Eurotiomycetidae</taxon>
        <taxon>Onygenales</taxon>
        <taxon>Ajellomycetaceae</taxon>
        <taxon>Histoplasma</taxon>
    </lineage>
</organism>
<gene>
    <name evidence="1" type="ORF">I7I51_01310</name>
</gene>
<dbReference type="AlphaFoldDB" id="A0A8A1MEC4"/>
<accession>A0A8A1MEC4</accession>
<protein>
    <submittedName>
        <fullName evidence="1">Uncharacterized protein</fullName>
    </submittedName>
</protein>
<reference evidence="1" key="1">
    <citation type="submission" date="2021-01" db="EMBL/GenBank/DDBJ databases">
        <title>Chromosome-level genome assembly of a human fungal pathogen reveals clustering of transcriptionally co-regulated genes.</title>
        <authorList>
            <person name="Voorhies M."/>
            <person name="Cohen S."/>
            <person name="Shea T.P."/>
            <person name="Petrus S."/>
            <person name="Munoz J.F."/>
            <person name="Poplawski S."/>
            <person name="Goldman W.E."/>
            <person name="Michael T."/>
            <person name="Cuomo C.A."/>
            <person name="Sil A."/>
            <person name="Beyhan S."/>
        </authorList>
    </citation>
    <scope>NUCLEOTIDE SEQUENCE</scope>
    <source>
        <strain evidence="1">WU24</strain>
    </source>
</reference>